<organism evidence="2 3">
    <name type="scientific">Dactylosporangium aurantiacum</name>
    <dbReference type="NCBI Taxonomy" id="35754"/>
    <lineage>
        <taxon>Bacteria</taxon>
        <taxon>Bacillati</taxon>
        <taxon>Actinomycetota</taxon>
        <taxon>Actinomycetes</taxon>
        <taxon>Micromonosporales</taxon>
        <taxon>Micromonosporaceae</taxon>
        <taxon>Dactylosporangium</taxon>
    </lineage>
</organism>
<evidence type="ECO:0000313" key="2">
    <source>
        <dbReference type="EMBL" id="UWZ57907.1"/>
    </source>
</evidence>
<evidence type="ECO:0000256" key="1">
    <source>
        <dbReference type="SAM" id="MobiDB-lite"/>
    </source>
</evidence>
<dbReference type="AlphaFoldDB" id="A0A9Q9IQB3"/>
<sequence length="104" mass="10085">MTGIHAAVPFGVEAPFGVVPFGVVPFDVAPFGVAPCGFVPFGVGVSVGLAVSVGGVVPVPAGSPVGGGGRAVAAGAHRPARGTFGGRAVPERRRERRSAVAVAA</sequence>
<dbReference type="EMBL" id="CP073767">
    <property type="protein sequence ID" value="UWZ57907.1"/>
    <property type="molecule type" value="Genomic_DNA"/>
</dbReference>
<name>A0A9Q9IQB3_9ACTN</name>
<feature type="region of interest" description="Disordered" evidence="1">
    <location>
        <begin position="82"/>
        <end position="104"/>
    </location>
</feature>
<protein>
    <submittedName>
        <fullName evidence="2">Uncharacterized protein</fullName>
    </submittedName>
</protein>
<dbReference type="KEGG" id="daur:Daura_18085"/>
<dbReference type="RefSeq" id="WP_156089593.1">
    <property type="nucleotide sequence ID" value="NZ_CP073767.1"/>
</dbReference>
<evidence type="ECO:0000313" key="3">
    <source>
        <dbReference type="Proteomes" id="UP001058003"/>
    </source>
</evidence>
<keyword evidence="3" id="KW-1185">Reference proteome</keyword>
<accession>A0A9Q9IQB3</accession>
<gene>
    <name evidence="2" type="ORF">Daura_18085</name>
</gene>
<reference evidence="2" key="1">
    <citation type="submission" date="2021-04" db="EMBL/GenBank/DDBJ databases">
        <title>Dactylosporangium aurantiacum NRRL B-8018 full assembly.</title>
        <authorList>
            <person name="Hartkoorn R.C."/>
            <person name="Beaudoing E."/>
            <person name="Hot D."/>
        </authorList>
    </citation>
    <scope>NUCLEOTIDE SEQUENCE</scope>
    <source>
        <strain evidence="2">NRRL B-8018</strain>
    </source>
</reference>
<dbReference type="Proteomes" id="UP001058003">
    <property type="component" value="Chromosome"/>
</dbReference>
<proteinExistence type="predicted"/>